<dbReference type="PROSITE" id="PS50157">
    <property type="entry name" value="ZINC_FINGER_C2H2_2"/>
    <property type="match status" value="2"/>
</dbReference>
<dbReference type="Proteomes" id="UP000694923">
    <property type="component" value="Unplaced"/>
</dbReference>
<dbReference type="Gene3D" id="3.30.160.60">
    <property type="entry name" value="Classic Zinc Finger"/>
    <property type="match status" value="3"/>
</dbReference>
<dbReference type="PANTHER" id="PTHR23234:SF9">
    <property type="entry name" value="ZINC FINGER PROTEIN 850-LIKE"/>
    <property type="match status" value="1"/>
</dbReference>
<feature type="domain" description="C2H2-type" evidence="8">
    <location>
        <begin position="40"/>
        <end position="67"/>
    </location>
</feature>
<dbReference type="GeneID" id="103608816"/>
<evidence type="ECO:0000256" key="7">
    <source>
        <dbReference type="SAM" id="MobiDB-lite"/>
    </source>
</evidence>
<evidence type="ECO:0000256" key="2">
    <source>
        <dbReference type="ARBA" id="ARBA00022723"/>
    </source>
</evidence>
<protein>
    <submittedName>
        <fullName evidence="10">Zinc finger protein 383-like</fullName>
    </submittedName>
</protein>
<keyword evidence="9" id="KW-1185">Reference proteome</keyword>
<organism evidence="9 10">
    <name type="scientific">Galeopterus variegatus</name>
    <name type="common">Malayan flying lemur</name>
    <name type="synonym">Cynocephalus variegatus</name>
    <dbReference type="NCBI Taxonomy" id="482537"/>
    <lineage>
        <taxon>Eukaryota</taxon>
        <taxon>Metazoa</taxon>
        <taxon>Chordata</taxon>
        <taxon>Craniata</taxon>
        <taxon>Vertebrata</taxon>
        <taxon>Euteleostomi</taxon>
        <taxon>Mammalia</taxon>
        <taxon>Eutheria</taxon>
        <taxon>Euarchontoglires</taxon>
        <taxon>Dermoptera</taxon>
        <taxon>Cynocephalidae</taxon>
        <taxon>Galeopterus</taxon>
    </lineage>
</organism>
<evidence type="ECO:0000313" key="10">
    <source>
        <dbReference type="RefSeq" id="XP_008591429.1"/>
    </source>
</evidence>
<evidence type="ECO:0000256" key="5">
    <source>
        <dbReference type="ARBA" id="ARBA00022833"/>
    </source>
</evidence>
<dbReference type="Pfam" id="PF00096">
    <property type="entry name" value="zf-C2H2"/>
    <property type="match status" value="2"/>
</dbReference>
<feature type="compositionally biased region" description="Basic and acidic residues" evidence="7">
    <location>
        <begin position="114"/>
        <end position="125"/>
    </location>
</feature>
<accession>A0ABM0SEY8</accession>
<dbReference type="RefSeq" id="XP_008591429.1">
    <property type="nucleotide sequence ID" value="XM_008593207.1"/>
</dbReference>
<dbReference type="SMART" id="SM00355">
    <property type="entry name" value="ZnF_C2H2"/>
    <property type="match status" value="2"/>
</dbReference>
<dbReference type="PANTHER" id="PTHR23234">
    <property type="entry name" value="ZNF44 PROTEIN"/>
    <property type="match status" value="1"/>
</dbReference>
<evidence type="ECO:0000259" key="8">
    <source>
        <dbReference type="PROSITE" id="PS50157"/>
    </source>
</evidence>
<dbReference type="InterPro" id="IPR050758">
    <property type="entry name" value="Znf_C2H2-type"/>
</dbReference>
<name>A0ABM0SEY8_GALVR</name>
<feature type="region of interest" description="Disordered" evidence="7">
    <location>
        <begin position="208"/>
        <end position="301"/>
    </location>
</feature>
<proteinExistence type="predicted"/>
<gene>
    <name evidence="10" type="primary">LOC103608816</name>
</gene>
<keyword evidence="4 6" id="KW-0863">Zinc-finger</keyword>
<evidence type="ECO:0000313" key="9">
    <source>
        <dbReference type="Proteomes" id="UP000694923"/>
    </source>
</evidence>
<dbReference type="InterPro" id="IPR013087">
    <property type="entry name" value="Znf_C2H2_type"/>
</dbReference>
<feature type="region of interest" description="Disordered" evidence="7">
    <location>
        <begin position="114"/>
        <end position="148"/>
    </location>
</feature>
<evidence type="ECO:0000256" key="4">
    <source>
        <dbReference type="ARBA" id="ARBA00022771"/>
    </source>
</evidence>
<sequence>MHERTYTGEKLFACKKCGKSLSFLSFLQTHKRTYTGENPYECKKCGKAFRYPRSLCKHERIHTGEKPYKYMKGHTLKRNPMNVRNVVMPLDVVVPLENMKELILKNELHERTHTRKKPYEYKESGKASSCHSSLRKHERTRAEEKPYECGPEELKEAKALHKQCWDLERRQRKRESAAQHGTPATVTLLPSSTLCIILCVLWKRRTRHGAGPAGPQPCTRRKASGARLPPPSPPKWPASNSSHGPEAKSRPSFLSAATAAPGAPGSGPLTARRPPAGARDLGAERGKRDPRLPHSPTAVFL</sequence>
<dbReference type="PROSITE" id="PS00028">
    <property type="entry name" value="ZINC_FINGER_C2H2_1"/>
    <property type="match status" value="1"/>
</dbReference>
<dbReference type="SUPFAM" id="SSF57667">
    <property type="entry name" value="beta-beta-alpha zinc fingers"/>
    <property type="match status" value="3"/>
</dbReference>
<feature type="compositionally biased region" description="Basic and acidic residues" evidence="7">
    <location>
        <begin position="281"/>
        <end position="292"/>
    </location>
</feature>
<keyword evidence="2" id="KW-0479">Metal-binding</keyword>
<evidence type="ECO:0000256" key="3">
    <source>
        <dbReference type="ARBA" id="ARBA00022737"/>
    </source>
</evidence>
<feature type="compositionally biased region" description="Low complexity" evidence="7">
    <location>
        <begin position="254"/>
        <end position="271"/>
    </location>
</feature>
<reference evidence="10" key="1">
    <citation type="submission" date="2025-08" db="UniProtKB">
        <authorList>
            <consortium name="RefSeq"/>
        </authorList>
    </citation>
    <scope>IDENTIFICATION</scope>
</reference>
<evidence type="ECO:0000256" key="1">
    <source>
        <dbReference type="ARBA" id="ARBA00004123"/>
    </source>
</evidence>
<evidence type="ECO:0000256" key="6">
    <source>
        <dbReference type="PROSITE-ProRule" id="PRU00042"/>
    </source>
</evidence>
<comment type="subcellular location">
    <subcellularLocation>
        <location evidence="1">Nucleus</location>
    </subcellularLocation>
</comment>
<dbReference type="InterPro" id="IPR036236">
    <property type="entry name" value="Znf_C2H2_sf"/>
</dbReference>
<keyword evidence="5" id="KW-0862">Zinc</keyword>
<feature type="domain" description="C2H2-type" evidence="8">
    <location>
        <begin position="12"/>
        <end position="39"/>
    </location>
</feature>
<keyword evidence="3" id="KW-0677">Repeat</keyword>